<dbReference type="Gene3D" id="1.20.59.10">
    <property type="entry name" value="Chorismate mutase"/>
    <property type="match status" value="1"/>
</dbReference>
<dbReference type="PROSITE" id="PS51168">
    <property type="entry name" value="CHORISMATE_MUT_2"/>
    <property type="match status" value="1"/>
</dbReference>
<evidence type="ECO:0000259" key="3">
    <source>
        <dbReference type="PROSITE" id="PS51168"/>
    </source>
</evidence>
<evidence type="ECO:0000256" key="2">
    <source>
        <dbReference type="SAM" id="Coils"/>
    </source>
</evidence>
<dbReference type="Gene3D" id="3.20.20.70">
    <property type="entry name" value="Aldolase class I"/>
    <property type="match status" value="1"/>
</dbReference>
<comment type="caution">
    <text evidence="4">The sequence shown here is derived from an EMBL/GenBank/DDBJ whole genome shotgun (WGS) entry which is preliminary data.</text>
</comment>
<dbReference type="Proteomes" id="UP000321558">
    <property type="component" value="Unassembled WGS sequence"/>
</dbReference>
<dbReference type="AlphaFoldDB" id="A0A511ZKN2"/>
<dbReference type="EMBL" id="BJYM01000011">
    <property type="protein sequence ID" value="GEN88011.1"/>
    <property type="molecule type" value="Genomic_DNA"/>
</dbReference>
<dbReference type="NCBIfam" id="TIGR01801">
    <property type="entry name" value="CM_A"/>
    <property type="match status" value="1"/>
</dbReference>
<dbReference type="GO" id="GO:0016740">
    <property type="term" value="F:transferase activity"/>
    <property type="evidence" value="ECO:0007669"/>
    <property type="project" value="UniProtKB-KW"/>
</dbReference>
<dbReference type="InterPro" id="IPR052899">
    <property type="entry name" value="Class-I_DAHP_synthase"/>
</dbReference>
<evidence type="ECO:0000313" key="4">
    <source>
        <dbReference type="EMBL" id="GEN88011.1"/>
    </source>
</evidence>
<dbReference type="GO" id="GO:0004106">
    <property type="term" value="F:chorismate mutase activity"/>
    <property type="evidence" value="ECO:0007669"/>
    <property type="project" value="InterPro"/>
</dbReference>
<name>A0A511ZKN2_9BACI</name>
<dbReference type="STRING" id="582851.GCA_900162665_00114"/>
<dbReference type="InterPro" id="IPR010954">
    <property type="entry name" value="Chorismate_mutase_GmP-bac"/>
</dbReference>
<dbReference type="RefSeq" id="WP_147210959.1">
    <property type="nucleotide sequence ID" value="NZ_BJYM01000011.1"/>
</dbReference>
<dbReference type="InterPro" id="IPR036979">
    <property type="entry name" value="CM_dom_sf"/>
</dbReference>
<dbReference type="InterPro" id="IPR002701">
    <property type="entry name" value="CM_II_prokaryot"/>
</dbReference>
<gene>
    <name evidence="4" type="primary">aroA_3</name>
    <name evidence="4" type="ORF">OSO01_27500</name>
</gene>
<dbReference type="Pfam" id="PF01817">
    <property type="entry name" value="CM_2"/>
    <property type="match status" value="1"/>
</dbReference>
<dbReference type="PANTHER" id="PTHR43018">
    <property type="entry name" value="PHOSPHO-2-DEHYDRO-3-DEOXYHEPTONATE ALDOLASE"/>
    <property type="match status" value="1"/>
</dbReference>
<dbReference type="NCBIfam" id="NF009239">
    <property type="entry name" value="PRK12595.1"/>
    <property type="match status" value="1"/>
</dbReference>
<dbReference type="GO" id="GO:0046417">
    <property type="term" value="P:chorismate metabolic process"/>
    <property type="evidence" value="ECO:0007669"/>
    <property type="project" value="InterPro"/>
</dbReference>
<accession>A0A511ZKN2</accession>
<organism evidence="4 5">
    <name type="scientific">Oceanobacillus sojae</name>
    <dbReference type="NCBI Taxonomy" id="582851"/>
    <lineage>
        <taxon>Bacteria</taxon>
        <taxon>Bacillati</taxon>
        <taxon>Bacillota</taxon>
        <taxon>Bacilli</taxon>
        <taxon>Bacillales</taxon>
        <taxon>Bacillaceae</taxon>
        <taxon>Oceanobacillus</taxon>
    </lineage>
</organism>
<dbReference type="GO" id="GO:0009073">
    <property type="term" value="P:aromatic amino acid family biosynthetic process"/>
    <property type="evidence" value="ECO:0007669"/>
    <property type="project" value="InterPro"/>
</dbReference>
<dbReference type="SMART" id="SM00830">
    <property type="entry name" value="CM_2"/>
    <property type="match status" value="1"/>
</dbReference>
<dbReference type="InterPro" id="IPR013785">
    <property type="entry name" value="Aldolase_TIM"/>
</dbReference>
<dbReference type="SUPFAM" id="SSF51569">
    <property type="entry name" value="Aldolase"/>
    <property type="match status" value="1"/>
</dbReference>
<reference evidence="4 5" key="1">
    <citation type="submission" date="2019-07" db="EMBL/GenBank/DDBJ databases">
        <title>Whole genome shotgun sequence of Oceanobacillus sojae NBRC 105379.</title>
        <authorList>
            <person name="Hosoyama A."/>
            <person name="Uohara A."/>
            <person name="Ohji S."/>
            <person name="Ichikawa N."/>
        </authorList>
    </citation>
    <scope>NUCLEOTIDE SEQUENCE [LARGE SCALE GENOMIC DNA]</scope>
    <source>
        <strain evidence="4 5">NBRC 105379</strain>
    </source>
</reference>
<dbReference type="PANTHER" id="PTHR43018:SF1">
    <property type="entry name" value="PROTEIN AROA(G)"/>
    <property type="match status" value="1"/>
</dbReference>
<dbReference type="NCBIfam" id="NF006421">
    <property type="entry name" value="PRK08673.1"/>
    <property type="match status" value="1"/>
</dbReference>
<sequence>MSNEMEQLRQQMDKVNLEILELINKRASINQEIGDLKTKQSIKRFDPVREREMLDKIKNNNSGPFQDSTLEHIFKEIFKASLELQEEDNSKALLVSRKKQAENTVVDLKGEQVGAGGISYVFGPCAVEGYEQVAAVAASVKEKGLKLLRGGAFKPRTSPYDFQGLGIEGLEILKKVADEYDLAVISEIVNPADLEKAVDYIDVVQIGARNMQNFELLKAAGDAGKPVLLKRGLSATIQEFINAAEYIMSRGNRNIMLCERGIRTYEKATRNTLDISAVPILKQETHLPVFVDVTHSTGRRDLLLPTAKAAIAVGADGVMAEVHPDPAVALSDSAQQMDIPTFDQFFKEIKDVENRLKK</sequence>
<dbReference type="InterPro" id="IPR006218">
    <property type="entry name" value="DAHP1/KDSA"/>
</dbReference>
<evidence type="ECO:0000313" key="5">
    <source>
        <dbReference type="Proteomes" id="UP000321558"/>
    </source>
</evidence>
<dbReference type="Pfam" id="PF00793">
    <property type="entry name" value="DAHP_synth_1"/>
    <property type="match status" value="1"/>
</dbReference>
<dbReference type="InterPro" id="IPR006268">
    <property type="entry name" value="DAHP_syn_2"/>
</dbReference>
<keyword evidence="5" id="KW-1185">Reference proteome</keyword>
<dbReference type="NCBIfam" id="TIGR01361">
    <property type="entry name" value="DAHP_synth_Bsub"/>
    <property type="match status" value="1"/>
</dbReference>
<feature type="coiled-coil region" evidence="2">
    <location>
        <begin position="5"/>
        <end position="32"/>
    </location>
</feature>
<dbReference type="GO" id="GO:0016832">
    <property type="term" value="F:aldehyde-lyase activity"/>
    <property type="evidence" value="ECO:0007669"/>
    <property type="project" value="InterPro"/>
</dbReference>
<keyword evidence="2" id="KW-0175">Coiled coil</keyword>
<proteinExistence type="predicted"/>
<keyword evidence="1" id="KW-0808">Transferase</keyword>
<protein>
    <submittedName>
        <fullName evidence="4">Protein AroA(G)</fullName>
    </submittedName>
</protein>
<feature type="domain" description="Chorismate mutase" evidence="3">
    <location>
        <begin position="1"/>
        <end position="89"/>
    </location>
</feature>
<dbReference type="OrthoDB" id="9780456at2"/>
<evidence type="ECO:0000256" key="1">
    <source>
        <dbReference type="ARBA" id="ARBA00022679"/>
    </source>
</evidence>